<dbReference type="EMBL" id="VORB01000004">
    <property type="protein sequence ID" value="TXC81384.1"/>
    <property type="molecule type" value="Genomic_DNA"/>
</dbReference>
<dbReference type="AlphaFoldDB" id="A0A5C6V9K1"/>
<protein>
    <submittedName>
        <fullName evidence="1">Uncharacterized protein</fullName>
    </submittedName>
</protein>
<proteinExistence type="predicted"/>
<evidence type="ECO:0000313" key="2">
    <source>
        <dbReference type="Proteomes" id="UP000321168"/>
    </source>
</evidence>
<gene>
    <name evidence="1" type="ORF">FRX97_05100</name>
</gene>
<accession>A0A5C6V9K1</accession>
<evidence type="ECO:0000313" key="1">
    <source>
        <dbReference type="EMBL" id="TXC81384.1"/>
    </source>
</evidence>
<reference evidence="1 2" key="1">
    <citation type="submission" date="2019-08" db="EMBL/GenBank/DDBJ databases">
        <title>Genome of Luteibaculum oceani JCM 18817.</title>
        <authorList>
            <person name="Bowman J.P."/>
        </authorList>
    </citation>
    <scope>NUCLEOTIDE SEQUENCE [LARGE SCALE GENOMIC DNA]</scope>
    <source>
        <strain evidence="1 2">JCM 18817</strain>
    </source>
</reference>
<dbReference type="Proteomes" id="UP000321168">
    <property type="component" value="Unassembled WGS sequence"/>
</dbReference>
<sequence length="331" mass="38806">MKNILLTILIVFSISTWAQDYSVEIFETDFLNISPFKAGDTLIEQKLDINYVEIKWDQETESVSYPLSLFSKLNGVMYERVIVEPSNGALYLDGTSDYFFVNYFSRSEIFQEDLDLQDCNMFISEKSSLIILEIHQLYSRPNGEELFVLSQVVLEENGEVSLYYFSPDFDNISKKKNLFYLGLGHLKTFEVNDEFFEEIEFSVNLGFDSVNKPVIRNYADHLDTVHSSLFSPFMNENFGVYFSKGRFGSIEEIKKYEDERIIYPTDCYKFIEKLPEVIFQVYDMQRGDFVFKETELGNFKERIRKLNSGIYVVHYIIDGNVICRRKVLIND</sequence>
<dbReference type="RefSeq" id="WP_147014083.1">
    <property type="nucleotide sequence ID" value="NZ_VORB01000004.1"/>
</dbReference>
<organism evidence="1 2">
    <name type="scientific">Luteibaculum oceani</name>
    <dbReference type="NCBI Taxonomy" id="1294296"/>
    <lineage>
        <taxon>Bacteria</taxon>
        <taxon>Pseudomonadati</taxon>
        <taxon>Bacteroidota</taxon>
        <taxon>Flavobacteriia</taxon>
        <taxon>Flavobacteriales</taxon>
        <taxon>Luteibaculaceae</taxon>
        <taxon>Luteibaculum</taxon>
    </lineage>
</organism>
<comment type="caution">
    <text evidence="1">The sequence shown here is derived from an EMBL/GenBank/DDBJ whole genome shotgun (WGS) entry which is preliminary data.</text>
</comment>
<name>A0A5C6V9K1_9FLAO</name>
<keyword evidence="2" id="KW-1185">Reference proteome</keyword>